<accession>A0A949SX18</accession>
<dbReference type="Pfam" id="PF00892">
    <property type="entry name" value="EamA"/>
    <property type="match status" value="1"/>
</dbReference>
<comment type="subcellular location">
    <subcellularLocation>
        <location evidence="1">Cell membrane</location>
        <topology evidence="1">Multi-pass membrane protein</topology>
    </subcellularLocation>
</comment>
<dbReference type="RefSeq" id="WP_157402772.1">
    <property type="nucleotide sequence ID" value="NZ_JABULY010000001.1"/>
</dbReference>
<dbReference type="InterPro" id="IPR037185">
    <property type="entry name" value="EmrE-like"/>
</dbReference>
<comment type="similarity">
    <text evidence="2">Belongs to the EamA transporter family.</text>
</comment>
<feature type="transmembrane region" description="Helical" evidence="8">
    <location>
        <begin position="98"/>
        <end position="119"/>
    </location>
</feature>
<dbReference type="InterPro" id="IPR004626">
    <property type="entry name" value="RarD"/>
</dbReference>
<feature type="domain" description="EamA" evidence="9">
    <location>
        <begin position="3"/>
        <end position="140"/>
    </location>
</feature>
<dbReference type="Proteomes" id="UP001196379">
    <property type="component" value="Unassembled WGS sequence"/>
</dbReference>
<evidence type="ECO:0000256" key="1">
    <source>
        <dbReference type="ARBA" id="ARBA00004651"/>
    </source>
</evidence>
<comment type="caution">
    <text evidence="11">The sequence shown here is derived from an EMBL/GenBank/DDBJ whole genome shotgun (WGS) entry which is preliminary data.</text>
</comment>
<evidence type="ECO:0000256" key="3">
    <source>
        <dbReference type="ARBA" id="ARBA00022448"/>
    </source>
</evidence>
<keyword evidence="7 8" id="KW-0472">Membrane</keyword>
<reference evidence="11 13" key="1">
    <citation type="journal article" date="2021" name="Mol. Ecol.">
        <title>Polar bear-adapted Ursidibacter maritimus are remarkably conserved after generations in captivity.</title>
        <authorList>
            <person name="Espinosa-Gongora C."/>
            <person name="Hansen M.J."/>
            <person name="Bertelsen M.F."/>
            <person name="Bojesen A.M."/>
        </authorList>
    </citation>
    <scope>NUCLEOTIDE SEQUENCE</scope>
    <source>
        <strain evidence="11">Pb43105x</strain>
        <strain evidence="10 13">Pb43106</strain>
    </source>
</reference>
<keyword evidence="5 8" id="KW-0812">Transmembrane</keyword>
<dbReference type="GeneID" id="65548605"/>
<evidence type="ECO:0000259" key="9">
    <source>
        <dbReference type="Pfam" id="PF00892"/>
    </source>
</evidence>
<dbReference type="SUPFAM" id="SSF103481">
    <property type="entry name" value="Multidrug resistance efflux transporter EmrE"/>
    <property type="match status" value="1"/>
</dbReference>
<evidence type="ECO:0000313" key="11">
    <source>
        <dbReference type="EMBL" id="MBV6545889.1"/>
    </source>
</evidence>
<evidence type="ECO:0000256" key="8">
    <source>
        <dbReference type="SAM" id="Phobius"/>
    </source>
</evidence>
<feature type="transmembrane region" description="Helical" evidence="8">
    <location>
        <begin position="126"/>
        <end position="143"/>
    </location>
</feature>
<dbReference type="Proteomes" id="UP000732858">
    <property type="component" value="Unassembled WGS sequence"/>
</dbReference>
<proteinExistence type="inferred from homology"/>
<feature type="transmembrane region" description="Helical" evidence="8">
    <location>
        <begin position="178"/>
        <end position="196"/>
    </location>
</feature>
<feature type="transmembrane region" description="Helical" evidence="8">
    <location>
        <begin position="149"/>
        <end position="166"/>
    </location>
</feature>
<feature type="transmembrane region" description="Helical" evidence="8">
    <location>
        <begin position="208"/>
        <end position="228"/>
    </location>
</feature>
<dbReference type="EMBL" id="JABUMC010000001">
    <property type="protein sequence ID" value="MBV6545889.1"/>
    <property type="molecule type" value="Genomic_DNA"/>
</dbReference>
<dbReference type="AlphaFoldDB" id="A0A949SX18"/>
<evidence type="ECO:0000313" key="12">
    <source>
        <dbReference type="Proteomes" id="UP000732858"/>
    </source>
</evidence>
<dbReference type="GO" id="GO:0005886">
    <property type="term" value="C:plasma membrane"/>
    <property type="evidence" value="ECO:0007669"/>
    <property type="project" value="UniProtKB-SubCell"/>
</dbReference>
<feature type="transmembrane region" description="Helical" evidence="8">
    <location>
        <begin position="235"/>
        <end position="257"/>
    </location>
</feature>
<evidence type="ECO:0000256" key="2">
    <source>
        <dbReference type="ARBA" id="ARBA00007362"/>
    </source>
</evidence>
<dbReference type="EMBL" id="JABULY010000001">
    <property type="protein sequence ID" value="MBV6530813.1"/>
    <property type="molecule type" value="Genomic_DNA"/>
</dbReference>
<dbReference type="NCBIfam" id="TIGR00688">
    <property type="entry name" value="rarD"/>
    <property type="match status" value="1"/>
</dbReference>
<evidence type="ECO:0000256" key="7">
    <source>
        <dbReference type="ARBA" id="ARBA00023136"/>
    </source>
</evidence>
<evidence type="ECO:0000313" key="13">
    <source>
        <dbReference type="Proteomes" id="UP001196379"/>
    </source>
</evidence>
<keyword evidence="13" id="KW-1185">Reference proteome</keyword>
<keyword evidence="3" id="KW-0813">Transport</keyword>
<evidence type="ECO:0000256" key="6">
    <source>
        <dbReference type="ARBA" id="ARBA00022989"/>
    </source>
</evidence>
<feature type="transmembrane region" description="Helical" evidence="8">
    <location>
        <begin position="5"/>
        <end position="22"/>
    </location>
</feature>
<name>A0A949SX18_9PAST</name>
<protein>
    <submittedName>
        <fullName evidence="11">EamA family transporter RarD</fullName>
    </submittedName>
</protein>
<keyword evidence="6 8" id="KW-1133">Transmembrane helix</keyword>
<feature type="transmembrane region" description="Helical" evidence="8">
    <location>
        <begin position="34"/>
        <end position="52"/>
    </location>
</feature>
<gene>
    <name evidence="11" type="primary">rarD</name>
    <name evidence="10" type="ORF">HT657_01410</name>
    <name evidence="11" type="ORF">HT672_01010</name>
</gene>
<evidence type="ECO:0000313" key="10">
    <source>
        <dbReference type="EMBL" id="MBV6530813.1"/>
    </source>
</evidence>
<organism evidence="11 12">
    <name type="scientific">Ursidibacter maritimus</name>
    <dbReference type="NCBI Taxonomy" id="1331689"/>
    <lineage>
        <taxon>Bacteria</taxon>
        <taxon>Pseudomonadati</taxon>
        <taxon>Pseudomonadota</taxon>
        <taxon>Gammaproteobacteria</taxon>
        <taxon>Pasteurellales</taxon>
        <taxon>Pasteurellaceae</taxon>
        <taxon>Ursidibacter</taxon>
    </lineage>
</organism>
<feature type="transmembrane region" description="Helical" evidence="8">
    <location>
        <begin position="263"/>
        <end position="286"/>
    </location>
</feature>
<keyword evidence="4" id="KW-1003">Cell membrane</keyword>
<sequence>MIKGIFCSLLASILFGGLYYLATFLRPLAGEDVFGFRMLVTLPFLFLAVILLKQQKAFIDFLKQIKQNPKLIFILCLSSALVGIQMWLFLWAPNSGKAIDVSIGYLLMPIAMVAVGKLLYKEHLSFCKWLAIFFAFIGVLSNILLAGKLSWASALVATGYPAYFMVRKKFNISHIYSFVIEIALLLPIALYFISQVDMPVIQQQNPNIYFYLLLLGLMSGVALISYTLASTLIPFNVLGLLGYIEPCAMLFISFVIGETLNPDAYLLLICLGIAILCLMLDGILVLRKRKRIKSAKYNAIE</sequence>
<dbReference type="InterPro" id="IPR000620">
    <property type="entry name" value="EamA_dom"/>
</dbReference>
<evidence type="ECO:0000256" key="4">
    <source>
        <dbReference type="ARBA" id="ARBA00022475"/>
    </source>
</evidence>
<evidence type="ECO:0000256" key="5">
    <source>
        <dbReference type="ARBA" id="ARBA00022692"/>
    </source>
</evidence>
<dbReference type="OrthoDB" id="3250831at2"/>
<feature type="transmembrane region" description="Helical" evidence="8">
    <location>
        <begin position="72"/>
        <end position="92"/>
    </location>
</feature>